<keyword evidence="2" id="KW-1185">Reference proteome</keyword>
<dbReference type="Pfam" id="PF03864">
    <property type="entry name" value="Phage_cap_E"/>
    <property type="match status" value="1"/>
</dbReference>
<proteinExistence type="predicted"/>
<dbReference type="RefSeq" id="WP_092116277.1">
    <property type="nucleotide sequence ID" value="NZ_FMXO01000001.1"/>
</dbReference>
<organism evidence="1 2">
    <name type="scientific">Desulfonatronum thiosulfatophilum</name>
    <dbReference type="NCBI Taxonomy" id="617002"/>
    <lineage>
        <taxon>Bacteria</taxon>
        <taxon>Pseudomonadati</taxon>
        <taxon>Thermodesulfobacteriota</taxon>
        <taxon>Desulfovibrionia</taxon>
        <taxon>Desulfovibrionales</taxon>
        <taxon>Desulfonatronaceae</taxon>
        <taxon>Desulfonatronum</taxon>
    </lineage>
</organism>
<dbReference type="STRING" id="617002.SAMN05660653_00183"/>
<dbReference type="OrthoDB" id="9772707at2"/>
<name>A0A1G6A7D0_9BACT</name>
<evidence type="ECO:0000313" key="1">
    <source>
        <dbReference type="EMBL" id="SDB03953.1"/>
    </source>
</evidence>
<dbReference type="InterPro" id="IPR005564">
    <property type="entry name" value="Major_capsid_GpE"/>
</dbReference>
<sequence length="327" mass="35883">MLNIAGLFTRETIIRHLAALPPLKTVVMDTIFTDRPQIHTAMVSTSDILATVHALPFVRRGAPSVPATKEQGSWAWYEPLAARPNVMVTGADLNNLKLMGQGGKEDWARGRTDHLRRGIRKTAEAVCMQALSGRVQWPVQLEGGGWDIFDVDFGAILSLNVAAAAKWDHADCKLADIFETLTDMQEAIEEHGYGSTAEIWAGKTAYNKLFIKAEASETTAKIRVELTDQGINIGGFLIKRRAEKYRNPQTGVMTPAVPDKEVRMIATDAGHRMPYCAVDDLDANLMAMPMFVKPIEIKDPSGYKLVGESKPFPIPNVKGICKALVVA</sequence>
<protein>
    <submittedName>
        <fullName evidence="1">Phage major capsid protein E</fullName>
    </submittedName>
</protein>
<dbReference type="AlphaFoldDB" id="A0A1G6A7D0"/>
<gene>
    <name evidence="1" type="ORF">SAMN05660653_00183</name>
</gene>
<accession>A0A1G6A7D0</accession>
<reference evidence="1 2" key="1">
    <citation type="submission" date="2016-10" db="EMBL/GenBank/DDBJ databases">
        <authorList>
            <person name="de Groot N.N."/>
        </authorList>
    </citation>
    <scope>NUCLEOTIDE SEQUENCE [LARGE SCALE GENOMIC DNA]</scope>
    <source>
        <strain evidence="1 2">ASO4-2</strain>
    </source>
</reference>
<dbReference type="EMBL" id="FMXO01000001">
    <property type="protein sequence ID" value="SDB03953.1"/>
    <property type="molecule type" value="Genomic_DNA"/>
</dbReference>
<dbReference type="Proteomes" id="UP000198771">
    <property type="component" value="Unassembled WGS sequence"/>
</dbReference>
<evidence type="ECO:0000313" key="2">
    <source>
        <dbReference type="Proteomes" id="UP000198771"/>
    </source>
</evidence>